<evidence type="ECO:0000313" key="2">
    <source>
        <dbReference type="Proteomes" id="UP001059380"/>
    </source>
</evidence>
<keyword evidence="2" id="KW-1185">Reference proteome</keyword>
<dbReference type="RefSeq" id="WP_260794391.1">
    <property type="nucleotide sequence ID" value="NZ_CP093313.1"/>
</dbReference>
<reference evidence="1" key="1">
    <citation type="submission" date="2021-04" db="EMBL/GenBank/DDBJ databases">
        <title>Phylogenetic analysis of Acidobacteriaceae.</title>
        <authorList>
            <person name="Qiu L."/>
            <person name="Zhang Q."/>
        </authorList>
    </citation>
    <scope>NUCLEOTIDE SEQUENCE</scope>
    <source>
        <strain evidence="1">DSM 25168</strain>
    </source>
</reference>
<gene>
    <name evidence="1" type="ORF">MOP44_02850</name>
</gene>
<sequence length="107" mass="12141">MEITDTQLAKVRQIAQTVVEGDMGAVEAAYLLLPILRRFSGLVTQDDLNFVIAIGSETDDLPLGPVRELWDPNVLIEKDREIARCDELWKDQFRATCERIQSRLLPS</sequence>
<dbReference type="AlphaFoldDB" id="A0A9J7BV41"/>
<evidence type="ECO:0008006" key="3">
    <source>
        <dbReference type="Google" id="ProtNLM"/>
    </source>
</evidence>
<dbReference type="EMBL" id="CP093313">
    <property type="protein sequence ID" value="UWZ84885.1"/>
    <property type="molecule type" value="Genomic_DNA"/>
</dbReference>
<organism evidence="1 2">
    <name type="scientific">Occallatibacter riparius</name>
    <dbReference type="NCBI Taxonomy" id="1002689"/>
    <lineage>
        <taxon>Bacteria</taxon>
        <taxon>Pseudomonadati</taxon>
        <taxon>Acidobacteriota</taxon>
        <taxon>Terriglobia</taxon>
        <taxon>Terriglobales</taxon>
        <taxon>Acidobacteriaceae</taxon>
        <taxon>Occallatibacter</taxon>
    </lineage>
</organism>
<dbReference type="Proteomes" id="UP001059380">
    <property type="component" value="Chromosome"/>
</dbReference>
<name>A0A9J7BV41_9BACT</name>
<evidence type="ECO:0000313" key="1">
    <source>
        <dbReference type="EMBL" id="UWZ84885.1"/>
    </source>
</evidence>
<proteinExistence type="predicted"/>
<protein>
    <recommendedName>
        <fullName evidence="3">DUF2489 domain-containing protein</fullName>
    </recommendedName>
</protein>
<accession>A0A9J7BV41</accession>
<dbReference type="KEGG" id="orp:MOP44_02850"/>